<keyword evidence="2" id="KW-1133">Transmembrane helix</keyword>
<dbReference type="RefSeq" id="WP_178360027.1">
    <property type="nucleotide sequence ID" value="NZ_JABFYL010000039.1"/>
</dbReference>
<feature type="compositionally biased region" description="Low complexity" evidence="1">
    <location>
        <begin position="8"/>
        <end position="23"/>
    </location>
</feature>
<evidence type="ECO:0000256" key="2">
    <source>
        <dbReference type="SAM" id="Phobius"/>
    </source>
</evidence>
<keyword evidence="5" id="KW-1185">Reference proteome</keyword>
<comment type="caution">
    <text evidence="4">The sequence shown here is derived from an EMBL/GenBank/DDBJ whole genome shotgun (WGS) entry which is preliminary data.</text>
</comment>
<feature type="domain" description="DUF8174" evidence="3">
    <location>
        <begin position="92"/>
        <end position="219"/>
    </location>
</feature>
<keyword evidence="2" id="KW-0472">Membrane</keyword>
<evidence type="ECO:0000256" key="1">
    <source>
        <dbReference type="SAM" id="MobiDB-lite"/>
    </source>
</evidence>
<proteinExistence type="predicted"/>
<evidence type="ECO:0000313" key="5">
    <source>
        <dbReference type="Proteomes" id="UP000570517"/>
    </source>
</evidence>
<reference evidence="4 5" key="1">
    <citation type="submission" date="2020-05" db="EMBL/GenBank/DDBJ databases">
        <title>Draft genome sequence of Mycobacterium hippocampi DL, isolated from European seabass, Dicentrarchus labrax, reared in fish farms.</title>
        <authorList>
            <person name="Stathopoulou P."/>
            <person name="Asimakis E."/>
            <person name="Tzokas K."/>
            <person name="Batargias C."/>
            <person name="Tsiamis G."/>
        </authorList>
    </citation>
    <scope>NUCLEOTIDE SEQUENCE [LARGE SCALE GENOMIC DNA]</scope>
    <source>
        <strain evidence="4 5">DL</strain>
    </source>
</reference>
<feature type="region of interest" description="Disordered" evidence="1">
    <location>
        <begin position="1"/>
        <end position="45"/>
    </location>
</feature>
<accession>A0A850PUS8</accession>
<protein>
    <submittedName>
        <fullName evidence="4">Putative membrane protein</fullName>
    </submittedName>
</protein>
<dbReference type="EMBL" id="JABFYL010000039">
    <property type="protein sequence ID" value="NVN51754.1"/>
    <property type="molecule type" value="Genomic_DNA"/>
</dbReference>
<sequence length="224" mass="23792">MTGPYPPQYGAGPVGPQQQPGYPDSFGQPYPPAQPYPDSGIDATYPGMLPPPVQYPPRKGRKWIIAAVAVLAVAAIVAVAAVVALSGGRDEQTTGGQLTEASAQGAIQDYLDALSNGDDETVARHTLCGLFDAAKERRADLALAGLSSDAFRKQYRSAEVASVDKMVTWSPSQAQVLFTMRVEPARNSRGTQPQDGEEQAIAQLLSIDNEVLVCSFLPRTAGQY</sequence>
<gene>
    <name evidence="4" type="ORF">HLY00_1742</name>
</gene>
<feature type="transmembrane region" description="Helical" evidence="2">
    <location>
        <begin position="63"/>
        <end position="85"/>
    </location>
</feature>
<evidence type="ECO:0000313" key="4">
    <source>
        <dbReference type="EMBL" id="NVN51754.1"/>
    </source>
</evidence>
<dbReference type="AlphaFoldDB" id="A0A850PUS8"/>
<dbReference type="Proteomes" id="UP000570517">
    <property type="component" value="Unassembled WGS sequence"/>
</dbReference>
<evidence type="ECO:0000259" key="3">
    <source>
        <dbReference type="Pfam" id="PF26525"/>
    </source>
</evidence>
<dbReference type="Pfam" id="PF26525">
    <property type="entry name" value="DUF8174"/>
    <property type="match status" value="1"/>
</dbReference>
<keyword evidence="2" id="KW-0812">Transmembrane</keyword>
<dbReference type="InterPro" id="IPR058487">
    <property type="entry name" value="DUF8174"/>
</dbReference>
<organism evidence="4 5">
    <name type="scientific">Mycolicibacterium hippocampi</name>
    <dbReference type="NCBI Taxonomy" id="659824"/>
    <lineage>
        <taxon>Bacteria</taxon>
        <taxon>Bacillati</taxon>
        <taxon>Actinomycetota</taxon>
        <taxon>Actinomycetes</taxon>
        <taxon>Mycobacteriales</taxon>
        <taxon>Mycobacteriaceae</taxon>
        <taxon>Mycolicibacterium</taxon>
    </lineage>
</organism>
<name>A0A850PUS8_9MYCO</name>